<feature type="signal peptide" evidence="1">
    <location>
        <begin position="1"/>
        <end position="17"/>
    </location>
</feature>
<keyword evidence="3" id="KW-1185">Reference proteome</keyword>
<evidence type="ECO:0000313" key="2">
    <source>
        <dbReference type="EMBL" id="SHG88009.1"/>
    </source>
</evidence>
<reference evidence="2 3" key="1">
    <citation type="submission" date="2016-11" db="EMBL/GenBank/DDBJ databases">
        <authorList>
            <person name="Jaros S."/>
            <person name="Januszkiewicz K."/>
            <person name="Wedrychowicz H."/>
        </authorList>
    </citation>
    <scope>NUCLEOTIDE SEQUENCE [LARGE SCALE GENOMIC DNA]</scope>
    <source>
        <strain evidence="2 3">DSM 16917</strain>
    </source>
</reference>
<dbReference type="Proteomes" id="UP000184268">
    <property type="component" value="Unassembled WGS sequence"/>
</dbReference>
<evidence type="ECO:0000313" key="3">
    <source>
        <dbReference type="Proteomes" id="UP000184268"/>
    </source>
</evidence>
<organism evidence="2 3">
    <name type="scientific">Ferrimonas marina</name>
    <dbReference type="NCBI Taxonomy" id="299255"/>
    <lineage>
        <taxon>Bacteria</taxon>
        <taxon>Pseudomonadati</taxon>
        <taxon>Pseudomonadota</taxon>
        <taxon>Gammaproteobacteria</taxon>
        <taxon>Alteromonadales</taxon>
        <taxon>Ferrimonadaceae</taxon>
        <taxon>Ferrimonas</taxon>
    </lineage>
</organism>
<keyword evidence="1" id="KW-0732">Signal</keyword>
<dbReference type="OrthoDB" id="5899146at2"/>
<evidence type="ECO:0000256" key="1">
    <source>
        <dbReference type="SAM" id="SignalP"/>
    </source>
</evidence>
<proteinExistence type="predicted"/>
<name>A0A1M5NFN7_9GAMM</name>
<protein>
    <submittedName>
        <fullName evidence="2">Uncharacterized protein</fullName>
    </submittedName>
</protein>
<accession>A0A1M5NFN7</accession>
<dbReference type="EMBL" id="FQXG01000001">
    <property type="protein sequence ID" value="SHG88009.1"/>
    <property type="molecule type" value="Genomic_DNA"/>
</dbReference>
<feature type="chain" id="PRO_5009912589" evidence="1">
    <location>
        <begin position="18"/>
        <end position="116"/>
    </location>
</feature>
<dbReference type="AlphaFoldDB" id="A0A1M5NFN7"/>
<gene>
    <name evidence="2" type="ORF">SAMN02745129_1023</name>
</gene>
<sequence length="116" mass="13270">MKSLTLCLLLLSFFAFADDPPFRGCEAIGCAGKLERIYVDPEGNVRLLPPVYKESDPSMVNCNLNEDTYFVLQRDHPGFEEIYTLLIFAMDDNEEVFVRIETGTDNCQVRYAVVYE</sequence>
<dbReference type="RefSeq" id="WP_067654659.1">
    <property type="nucleotide sequence ID" value="NZ_FQXG01000001.1"/>
</dbReference>